<organism evidence="2 3">
    <name type="scientific">Caulobacter segnis</name>
    <dbReference type="NCBI Taxonomy" id="88688"/>
    <lineage>
        <taxon>Bacteria</taxon>
        <taxon>Pseudomonadati</taxon>
        <taxon>Pseudomonadota</taxon>
        <taxon>Alphaproteobacteria</taxon>
        <taxon>Caulobacterales</taxon>
        <taxon>Caulobacteraceae</taxon>
        <taxon>Caulobacter</taxon>
    </lineage>
</organism>
<reference evidence="2 3" key="1">
    <citation type="submission" date="2017-08" db="EMBL/GenBank/DDBJ databases">
        <title>Infants hospitalized years apart are colonized by the same room-sourced microbial strains.</title>
        <authorList>
            <person name="Brooks B."/>
            <person name="Olm M.R."/>
            <person name="Firek B.A."/>
            <person name="Baker R."/>
            <person name="Thomas B.C."/>
            <person name="Morowitz M.J."/>
            <person name="Banfield J.F."/>
        </authorList>
    </citation>
    <scope>NUCLEOTIDE SEQUENCE [LARGE SCALE GENOMIC DNA]</scope>
    <source>
        <strain evidence="2">S2_003_000_R2_4</strain>
    </source>
</reference>
<dbReference type="Pfam" id="PF19802">
    <property type="entry name" value="DUF6285"/>
    <property type="match status" value="1"/>
</dbReference>
<accession>A0A2W5WIK9</accession>
<name>A0A2W5WIK9_9CAUL</name>
<dbReference type="Proteomes" id="UP000249393">
    <property type="component" value="Unassembled WGS sequence"/>
</dbReference>
<proteinExistence type="predicted"/>
<dbReference type="EMBL" id="QFQZ01000039">
    <property type="protein sequence ID" value="PZR33598.1"/>
    <property type="molecule type" value="Genomic_DNA"/>
</dbReference>
<keyword evidence="2" id="KW-0808">Transferase</keyword>
<evidence type="ECO:0000313" key="3">
    <source>
        <dbReference type="Proteomes" id="UP000249393"/>
    </source>
</evidence>
<dbReference type="GO" id="GO:0016301">
    <property type="term" value="F:kinase activity"/>
    <property type="evidence" value="ECO:0007669"/>
    <property type="project" value="UniProtKB-KW"/>
</dbReference>
<protein>
    <submittedName>
        <fullName evidence="2">Protein kinase</fullName>
    </submittedName>
</protein>
<evidence type="ECO:0000313" key="2">
    <source>
        <dbReference type="EMBL" id="PZR33598.1"/>
    </source>
</evidence>
<sequence>MISHPTAAELSEAIAAFDAEPAAPGDARQAFLARVADNARATVAREAALGATLETEASERMRALLGRDGDFAALNAALCEALRVSEIAPTDPALLAHLRATAIGQVQIDQPTYGGLAALSAAG</sequence>
<dbReference type="InterPro" id="IPR046252">
    <property type="entry name" value="DUF6285"/>
</dbReference>
<dbReference type="RefSeq" id="WP_304278586.1">
    <property type="nucleotide sequence ID" value="NZ_QFQZ01000039.1"/>
</dbReference>
<evidence type="ECO:0000259" key="1">
    <source>
        <dbReference type="Pfam" id="PF19802"/>
    </source>
</evidence>
<feature type="domain" description="DUF6285" evidence="1">
    <location>
        <begin position="26"/>
        <end position="113"/>
    </location>
</feature>
<gene>
    <name evidence="2" type="ORF">DI526_13015</name>
</gene>
<keyword evidence="2" id="KW-0418">Kinase</keyword>
<dbReference type="AlphaFoldDB" id="A0A2W5WIK9"/>
<comment type="caution">
    <text evidence="2">The sequence shown here is derived from an EMBL/GenBank/DDBJ whole genome shotgun (WGS) entry which is preliminary data.</text>
</comment>